<keyword evidence="1" id="KW-1133">Transmembrane helix</keyword>
<evidence type="ECO:0000313" key="2">
    <source>
        <dbReference type="EMBL" id="KAF2398886.1"/>
    </source>
</evidence>
<keyword evidence="1" id="KW-0472">Membrane</keyword>
<evidence type="ECO:0000256" key="1">
    <source>
        <dbReference type="SAM" id="Phobius"/>
    </source>
</evidence>
<feature type="transmembrane region" description="Helical" evidence="1">
    <location>
        <begin position="193"/>
        <end position="211"/>
    </location>
</feature>
<dbReference type="OrthoDB" id="9451547at2759"/>
<proteinExistence type="predicted"/>
<organism evidence="2 3">
    <name type="scientific">Trichodelitschia bisporula</name>
    <dbReference type="NCBI Taxonomy" id="703511"/>
    <lineage>
        <taxon>Eukaryota</taxon>
        <taxon>Fungi</taxon>
        <taxon>Dikarya</taxon>
        <taxon>Ascomycota</taxon>
        <taxon>Pezizomycotina</taxon>
        <taxon>Dothideomycetes</taxon>
        <taxon>Dothideomycetes incertae sedis</taxon>
        <taxon>Phaeotrichales</taxon>
        <taxon>Phaeotrichaceae</taxon>
        <taxon>Trichodelitschia</taxon>
    </lineage>
</organism>
<evidence type="ECO:0000313" key="3">
    <source>
        <dbReference type="Proteomes" id="UP000799640"/>
    </source>
</evidence>
<sequence>MSVFSPVCPLPPDGVGYVHSPNVRGTSDIIWSSISILLLSTWSLLHLNVPSHIEGSALSKRKRIQRNLYLTWRKVKWMLLTMFAPECLLGSAFAGYISAWRSEKDMLRFAAEDDVEWSLMHAHLANMGGFVVRFDTPRPKEFMIPAYLNLAALQGNVWILDARQLFIARKTGIISSLPALREADIQDRTKSDGAVKLLALTQIAWLILQVIMRSKEHHPSTQLEITTIAFSACAFLTYLLSFAVPQDISQPVTLQAARYPTPAEALLLANQGPAPWFDGVVLERWSWGRRGYWMPDTALHYVGSDLMGVKLHRFGPFWGGSAVGGLVLGAVHAVAWQMVFPSDWERMAWRIAAISTAAIPPVYAVVQSMSAAVFMGIAAAVTWIYVSTWYTTLTFVSTVAYFGVRLFVLVEVVRSMAFLPPGAFVANWSANIPHLG</sequence>
<protein>
    <submittedName>
        <fullName evidence="2">Uncharacterized protein</fullName>
    </submittedName>
</protein>
<dbReference type="AlphaFoldDB" id="A0A6G1HSP8"/>
<keyword evidence="1" id="KW-0812">Transmembrane</keyword>
<dbReference type="PANTHER" id="PTHR35043:SF7">
    <property type="entry name" value="TRANSCRIPTION FACTOR DOMAIN-CONTAINING PROTEIN"/>
    <property type="match status" value="1"/>
</dbReference>
<feature type="transmembrane region" description="Helical" evidence="1">
    <location>
        <begin position="74"/>
        <end position="97"/>
    </location>
</feature>
<gene>
    <name evidence="2" type="ORF">EJ06DRAFT_479696</name>
</gene>
<name>A0A6G1HSP8_9PEZI</name>
<keyword evidence="3" id="KW-1185">Reference proteome</keyword>
<reference evidence="2" key="1">
    <citation type="journal article" date="2020" name="Stud. Mycol.">
        <title>101 Dothideomycetes genomes: a test case for predicting lifestyles and emergence of pathogens.</title>
        <authorList>
            <person name="Haridas S."/>
            <person name="Albert R."/>
            <person name="Binder M."/>
            <person name="Bloem J."/>
            <person name="Labutti K."/>
            <person name="Salamov A."/>
            <person name="Andreopoulos B."/>
            <person name="Baker S."/>
            <person name="Barry K."/>
            <person name="Bills G."/>
            <person name="Bluhm B."/>
            <person name="Cannon C."/>
            <person name="Castanera R."/>
            <person name="Culley D."/>
            <person name="Daum C."/>
            <person name="Ezra D."/>
            <person name="Gonzalez J."/>
            <person name="Henrissat B."/>
            <person name="Kuo A."/>
            <person name="Liang C."/>
            <person name="Lipzen A."/>
            <person name="Lutzoni F."/>
            <person name="Magnuson J."/>
            <person name="Mondo S."/>
            <person name="Nolan M."/>
            <person name="Ohm R."/>
            <person name="Pangilinan J."/>
            <person name="Park H.-J."/>
            <person name="Ramirez L."/>
            <person name="Alfaro M."/>
            <person name="Sun H."/>
            <person name="Tritt A."/>
            <person name="Yoshinaga Y."/>
            <person name="Zwiers L.-H."/>
            <person name="Turgeon B."/>
            <person name="Goodwin S."/>
            <person name="Spatafora J."/>
            <person name="Crous P."/>
            <person name="Grigoriev I."/>
        </authorList>
    </citation>
    <scope>NUCLEOTIDE SEQUENCE</scope>
    <source>
        <strain evidence="2">CBS 262.69</strain>
    </source>
</reference>
<dbReference type="Proteomes" id="UP000799640">
    <property type="component" value="Unassembled WGS sequence"/>
</dbReference>
<dbReference type="EMBL" id="ML996699">
    <property type="protein sequence ID" value="KAF2398886.1"/>
    <property type="molecule type" value="Genomic_DNA"/>
</dbReference>
<feature type="transmembrane region" description="Helical" evidence="1">
    <location>
        <begin position="223"/>
        <end position="244"/>
    </location>
</feature>
<accession>A0A6G1HSP8</accession>
<feature type="transmembrane region" description="Helical" evidence="1">
    <location>
        <begin position="361"/>
        <end position="386"/>
    </location>
</feature>
<dbReference type="PANTHER" id="PTHR35043">
    <property type="entry name" value="TRANSCRIPTION FACTOR DOMAIN-CONTAINING PROTEIN"/>
    <property type="match status" value="1"/>
</dbReference>
<feature type="transmembrane region" description="Helical" evidence="1">
    <location>
        <begin position="392"/>
        <end position="410"/>
    </location>
</feature>
<feature type="transmembrane region" description="Helical" evidence="1">
    <location>
        <begin position="317"/>
        <end position="340"/>
    </location>
</feature>